<organism evidence="5 6">
    <name type="scientific">Penicillium cosmopolitanum</name>
    <dbReference type="NCBI Taxonomy" id="1131564"/>
    <lineage>
        <taxon>Eukaryota</taxon>
        <taxon>Fungi</taxon>
        <taxon>Dikarya</taxon>
        <taxon>Ascomycota</taxon>
        <taxon>Pezizomycotina</taxon>
        <taxon>Eurotiomycetes</taxon>
        <taxon>Eurotiomycetidae</taxon>
        <taxon>Eurotiales</taxon>
        <taxon>Aspergillaceae</taxon>
        <taxon>Penicillium</taxon>
    </lineage>
</organism>
<dbReference type="PIRSF" id="PIRSF001365">
    <property type="entry name" value="DHDPS"/>
    <property type="match status" value="1"/>
</dbReference>
<dbReference type="CDD" id="cd00408">
    <property type="entry name" value="DHDPS-like"/>
    <property type="match status" value="1"/>
</dbReference>
<evidence type="ECO:0000313" key="5">
    <source>
        <dbReference type="EMBL" id="KAJ5378903.1"/>
    </source>
</evidence>
<dbReference type="InterPro" id="IPR013785">
    <property type="entry name" value="Aldolase_TIM"/>
</dbReference>
<sequence>MGSISHEMSAVPKGIYCPTITFFIDDDTQELDLQAQADHVKYLIESGVHGLTVLGTTGEAPLLSREERNAVTKVASSVKTQMNAGTTIVVGCSAQSVRETIAMCQDAKANGGQYALILPPINTASKDFRELLADNSEGGRSLPIPIIIYSFPAVTQGVDMNSDLIASLAKHANIVGVKLTCGNVGKLARLASSFGPSKFAVFGGSSDWLLPGLIAQSCGAVTGLANTHPRSCVRLFDLFHKGDYHQAGKLQGIISRAEWGMGSTGMNGTKYAIEWSRGYEKKLLPRAPLIECSEATKFWIRNTMKELTAYENELALGKACAS</sequence>
<reference evidence="5" key="1">
    <citation type="submission" date="2022-12" db="EMBL/GenBank/DDBJ databases">
        <authorList>
            <person name="Petersen C."/>
        </authorList>
    </citation>
    <scope>NUCLEOTIDE SEQUENCE</scope>
    <source>
        <strain evidence="5">IBT 29677</strain>
    </source>
</reference>
<evidence type="ECO:0000256" key="3">
    <source>
        <dbReference type="PIRSR" id="PIRSR001365-1"/>
    </source>
</evidence>
<dbReference type="GO" id="GO:0008840">
    <property type="term" value="F:4-hydroxy-tetrahydrodipicolinate synthase activity"/>
    <property type="evidence" value="ECO:0007669"/>
    <property type="project" value="TreeGrafter"/>
</dbReference>
<evidence type="ECO:0000256" key="2">
    <source>
        <dbReference type="PIRNR" id="PIRNR001365"/>
    </source>
</evidence>
<feature type="binding site" evidence="4">
    <location>
        <position position="221"/>
    </location>
    <ligand>
        <name>pyruvate</name>
        <dbReference type="ChEBI" id="CHEBI:15361"/>
    </ligand>
</feature>
<accession>A0A9W9SHY8</accession>
<keyword evidence="1 2" id="KW-0456">Lyase</keyword>
<evidence type="ECO:0008006" key="7">
    <source>
        <dbReference type="Google" id="ProtNLM"/>
    </source>
</evidence>
<dbReference type="RefSeq" id="XP_056482689.1">
    <property type="nucleotide sequence ID" value="XM_056636659.1"/>
</dbReference>
<protein>
    <recommendedName>
        <fullName evidence="7">Dihydrodipicolinate synthase</fullName>
    </recommendedName>
</protein>
<dbReference type="SUPFAM" id="SSF51569">
    <property type="entry name" value="Aldolase"/>
    <property type="match status" value="1"/>
</dbReference>
<feature type="active site" description="Schiff-base intermediate with substrate" evidence="3">
    <location>
        <position position="178"/>
    </location>
</feature>
<name>A0A9W9SHY8_9EURO</name>
<dbReference type="AlphaFoldDB" id="A0A9W9SHY8"/>
<dbReference type="PANTHER" id="PTHR12128">
    <property type="entry name" value="DIHYDRODIPICOLINATE SYNTHASE"/>
    <property type="match status" value="1"/>
</dbReference>
<evidence type="ECO:0000256" key="1">
    <source>
        <dbReference type="ARBA" id="ARBA00023239"/>
    </source>
</evidence>
<proteinExistence type="inferred from homology"/>
<evidence type="ECO:0000256" key="4">
    <source>
        <dbReference type="PIRSR" id="PIRSR001365-2"/>
    </source>
</evidence>
<comment type="similarity">
    <text evidence="2">Belongs to the DapA family.</text>
</comment>
<dbReference type="Gene3D" id="3.20.20.70">
    <property type="entry name" value="Aldolase class I"/>
    <property type="match status" value="1"/>
</dbReference>
<dbReference type="EMBL" id="JAPZBU010000011">
    <property type="protein sequence ID" value="KAJ5378903.1"/>
    <property type="molecule type" value="Genomic_DNA"/>
</dbReference>
<feature type="active site" description="Proton donor/acceptor" evidence="3">
    <location>
        <position position="149"/>
    </location>
</feature>
<keyword evidence="6" id="KW-1185">Reference proteome</keyword>
<dbReference type="Pfam" id="PF00701">
    <property type="entry name" value="DHDPS"/>
    <property type="match status" value="1"/>
</dbReference>
<gene>
    <name evidence="5" type="ORF">N7509_012022</name>
</gene>
<dbReference type="PANTHER" id="PTHR12128:SF66">
    <property type="entry name" value="4-HYDROXY-2-OXOGLUTARATE ALDOLASE, MITOCHONDRIAL"/>
    <property type="match status" value="1"/>
</dbReference>
<dbReference type="SMART" id="SM01130">
    <property type="entry name" value="DHDPS"/>
    <property type="match status" value="1"/>
</dbReference>
<reference evidence="5" key="2">
    <citation type="journal article" date="2023" name="IMA Fungus">
        <title>Comparative genomic study of the Penicillium genus elucidates a diverse pangenome and 15 lateral gene transfer events.</title>
        <authorList>
            <person name="Petersen C."/>
            <person name="Sorensen T."/>
            <person name="Nielsen M.R."/>
            <person name="Sondergaard T.E."/>
            <person name="Sorensen J.L."/>
            <person name="Fitzpatrick D.A."/>
            <person name="Frisvad J.C."/>
            <person name="Nielsen K.L."/>
        </authorList>
    </citation>
    <scope>NUCLEOTIDE SEQUENCE</scope>
    <source>
        <strain evidence="5">IBT 29677</strain>
    </source>
</reference>
<dbReference type="OrthoDB" id="191315at2759"/>
<feature type="binding site" evidence="4">
    <location>
        <position position="57"/>
    </location>
    <ligand>
        <name>pyruvate</name>
        <dbReference type="ChEBI" id="CHEBI:15361"/>
    </ligand>
</feature>
<comment type="caution">
    <text evidence="5">The sequence shown here is derived from an EMBL/GenBank/DDBJ whole genome shotgun (WGS) entry which is preliminary data.</text>
</comment>
<dbReference type="PRINTS" id="PR00146">
    <property type="entry name" value="DHPICSNTHASE"/>
</dbReference>
<dbReference type="InterPro" id="IPR002220">
    <property type="entry name" value="DapA-like"/>
</dbReference>
<dbReference type="Proteomes" id="UP001147747">
    <property type="component" value="Unassembled WGS sequence"/>
</dbReference>
<evidence type="ECO:0000313" key="6">
    <source>
        <dbReference type="Proteomes" id="UP001147747"/>
    </source>
</evidence>
<dbReference type="GeneID" id="81375639"/>